<dbReference type="InterPro" id="IPR001078">
    <property type="entry name" value="2-oxoacid_DH_actylTfrase"/>
</dbReference>
<name>A0A2T4UN94_9ACTN</name>
<evidence type="ECO:0000313" key="3">
    <source>
        <dbReference type="Proteomes" id="UP000240739"/>
    </source>
</evidence>
<dbReference type="InterPro" id="IPR045257">
    <property type="entry name" value="E2/Pdx1"/>
</dbReference>
<dbReference type="SUPFAM" id="SSF52777">
    <property type="entry name" value="CoA-dependent acyltransferases"/>
    <property type="match status" value="1"/>
</dbReference>
<dbReference type="Proteomes" id="UP000240739">
    <property type="component" value="Unassembled WGS sequence"/>
</dbReference>
<evidence type="ECO:0000259" key="1">
    <source>
        <dbReference type="Pfam" id="PF00198"/>
    </source>
</evidence>
<organism evidence="2 3">
    <name type="scientific">Paraconexibacter algicola</name>
    <dbReference type="NCBI Taxonomy" id="2133960"/>
    <lineage>
        <taxon>Bacteria</taxon>
        <taxon>Bacillati</taxon>
        <taxon>Actinomycetota</taxon>
        <taxon>Thermoleophilia</taxon>
        <taxon>Solirubrobacterales</taxon>
        <taxon>Paraconexibacteraceae</taxon>
        <taxon>Paraconexibacter</taxon>
    </lineage>
</organism>
<keyword evidence="3" id="KW-1185">Reference proteome</keyword>
<dbReference type="PANTHER" id="PTHR23151:SF90">
    <property type="entry name" value="DIHYDROLIPOYLLYSINE-RESIDUE ACETYLTRANSFERASE COMPONENT OF PYRUVATE DEHYDROGENASE COMPLEX, MITOCHONDRIAL-RELATED"/>
    <property type="match status" value="1"/>
</dbReference>
<dbReference type="GO" id="GO:0006086">
    <property type="term" value="P:pyruvate decarboxylation to acetyl-CoA"/>
    <property type="evidence" value="ECO:0007669"/>
    <property type="project" value="InterPro"/>
</dbReference>
<comment type="caution">
    <text evidence="2">The sequence shown here is derived from an EMBL/GenBank/DDBJ whole genome shotgun (WGS) entry which is preliminary data.</text>
</comment>
<dbReference type="OrthoDB" id="9805770at2"/>
<proteinExistence type="predicted"/>
<dbReference type="PANTHER" id="PTHR23151">
    <property type="entry name" value="DIHYDROLIPOAMIDE ACETYL/SUCCINYL-TRANSFERASE-RELATED"/>
    <property type="match status" value="1"/>
</dbReference>
<feature type="domain" description="2-oxoacid dehydrogenase acyltransferase catalytic" evidence="1">
    <location>
        <begin position="2"/>
        <end position="219"/>
    </location>
</feature>
<dbReference type="AlphaFoldDB" id="A0A2T4UN94"/>
<dbReference type="GO" id="GO:0016746">
    <property type="term" value="F:acyltransferase activity"/>
    <property type="evidence" value="ECO:0007669"/>
    <property type="project" value="InterPro"/>
</dbReference>
<accession>A0A2T4UN94</accession>
<dbReference type="GO" id="GO:0045254">
    <property type="term" value="C:pyruvate dehydrogenase complex"/>
    <property type="evidence" value="ECO:0007669"/>
    <property type="project" value="InterPro"/>
</dbReference>
<dbReference type="Pfam" id="PF00198">
    <property type="entry name" value="2-oxoacid_dh"/>
    <property type="match status" value="1"/>
</dbReference>
<dbReference type="InterPro" id="IPR023213">
    <property type="entry name" value="CAT-like_dom_sf"/>
</dbReference>
<dbReference type="Gene3D" id="3.30.559.10">
    <property type="entry name" value="Chloramphenicol acetyltransferase-like domain"/>
    <property type="match status" value="1"/>
</dbReference>
<sequence>MTVQELTRVQQLIARRAAESRATVPSYDVTVAVDAEALLALRERRRAAQEPVPTITELVVGAVGRALREHPRLNGAYRDARVELHERVNVAVMVGTPEALYAPVIVDADRATVEEIGDQLRRLAARVREGEIEARELSGATFTVANLGMHGVDRFAAVITPPQAAILSVGAAAPRAVVRDGAVVARATMDLTLSCDHRIVYGEHAAAFLARVRDLLERAEI</sequence>
<evidence type="ECO:0000313" key="2">
    <source>
        <dbReference type="EMBL" id="PTL60713.1"/>
    </source>
</evidence>
<gene>
    <name evidence="2" type="ORF">C7Y72_04700</name>
</gene>
<reference evidence="2 3" key="1">
    <citation type="submission" date="2018-03" db="EMBL/GenBank/DDBJ databases">
        <title>Aquarubrobacter algicola gen. nov., sp. nov., a novel actinobacterium isolated from shallow eutrophic lake during the end of cyanobacterial harmful algal blooms.</title>
        <authorList>
            <person name="Chun S.J."/>
        </authorList>
    </citation>
    <scope>NUCLEOTIDE SEQUENCE [LARGE SCALE GENOMIC DNA]</scope>
    <source>
        <strain evidence="2 3">Seoho-28</strain>
    </source>
</reference>
<protein>
    <submittedName>
        <fullName evidence="2">Dehydrogenase</fullName>
    </submittedName>
</protein>
<dbReference type="EMBL" id="PYYB01000001">
    <property type="protein sequence ID" value="PTL60713.1"/>
    <property type="molecule type" value="Genomic_DNA"/>
</dbReference>